<gene>
    <name evidence="1" type="ORF">DPMN_022914</name>
</gene>
<accession>A0A9D4LM24</accession>
<comment type="caution">
    <text evidence="1">The sequence shown here is derived from an EMBL/GenBank/DDBJ whole genome shotgun (WGS) entry which is preliminary data.</text>
</comment>
<dbReference type="Proteomes" id="UP000828390">
    <property type="component" value="Unassembled WGS sequence"/>
</dbReference>
<reference evidence="1" key="2">
    <citation type="submission" date="2020-11" db="EMBL/GenBank/DDBJ databases">
        <authorList>
            <person name="McCartney M.A."/>
            <person name="Auch B."/>
            <person name="Kono T."/>
            <person name="Mallez S."/>
            <person name="Becker A."/>
            <person name="Gohl D.M."/>
            <person name="Silverstein K.A.T."/>
            <person name="Koren S."/>
            <person name="Bechman K.B."/>
            <person name="Herman A."/>
            <person name="Abrahante J.E."/>
            <person name="Garbe J."/>
        </authorList>
    </citation>
    <scope>NUCLEOTIDE SEQUENCE</scope>
    <source>
        <strain evidence="1">Duluth1</strain>
        <tissue evidence="1">Whole animal</tissue>
    </source>
</reference>
<evidence type="ECO:0000313" key="2">
    <source>
        <dbReference type="Proteomes" id="UP000828390"/>
    </source>
</evidence>
<proteinExistence type="predicted"/>
<reference evidence="1" key="1">
    <citation type="journal article" date="2019" name="bioRxiv">
        <title>The Genome of the Zebra Mussel, Dreissena polymorpha: A Resource for Invasive Species Research.</title>
        <authorList>
            <person name="McCartney M.A."/>
            <person name="Auch B."/>
            <person name="Kono T."/>
            <person name="Mallez S."/>
            <person name="Zhang Y."/>
            <person name="Obille A."/>
            <person name="Becker A."/>
            <person name="Abrahante J.E."/>
            <person name="Garbe J."/>
            <person name="Badalamenti J.P."/>
            <person name="Herman A."/>
            <person name="Mangelson H."/>
            <person name="Liachko I."/>
            <person name="Sullivan S."/>
            <person name="Sone E.D."/>
            <person name="Koren S."/>
            <person name="Silverstein K.A.T."/>
            <person name="Beckman K.B."/>
            <person name="Gohl D.M."/>
        </authorList>
    </citation>
    <scope>NUCLEOTIDE SEQUENCE</scope>
    <source>
        <strain evidence="1">Duluth1</strain>
        <tissue evidence="1">Whole animal</tissue>
    </source>
</reference>
<keyword evidence="2" id="KW-1185">Reference proteome</keyword>
<protein>
    <submittedName>
        <fullName evidence="1">Uncharacterized protein</fullName>
    </submittedName>
</protein>
<dbReference type="AlphaFoldDB" id="A0A9D4LM24"/>
<organism evidence="1 2">
    <name type="scientific">Dreissena polymorpha</name>
    <name type="common">Zebra mussel</name>
    <name type="synonym">Mytilus polymorpha</name>
    <dbReference type="NCBI Taxonomy" id="45954"/>
    <lineage>
        <taxon>Eukaryota</taxon>
        <taxon>Metazoa</taxon>
        <taxon>Spiralia</taxon>
        <taxon>Lophotrochozoa</taxon>
        <taxon>Mollusca</taxon>
        <taxon>Bivalvia</taxon>
        <taxon>Autobranchia</taxon>
        <taxon>Heteroconchia</taxon>
        <taxon>Euheterodonta</taxon>
        <taxon>Imparidentia</taxon>
        <taxon>Neoheterodontei</taxon>
        <taxon>Myida</taxon>
        <taxon>Dreissenoidea</taxon>
        <taxon>Dreissenidae</taxon>
        <taxon>Dreissena</taxon>
    </lineage>
</organism>
<sequence>MQEFTFQHPLPHKLPSPLRCSITIVYDKNSQPLFKTLATGLLSEDSMLDFSSA</sequence>
<name>A0A9D4LM24_DREPO</name>
<dbReference type="EMBL" id="JAIWYP010000002">
    <property type="protein sequence ID" value="KAH3860022.1"/>
    <property type="molecule type" value="Genomic_DNA"/>
</dbReference>
<evidence type="ECO:0000313" key="1">
    <source>
        <dbReference type="EMBL" id="KAH3860022.1"/>
    </source>
</evidence>